<evidence type="ECO:0000313" key="10">
    <source>
        <dbReference type="Proteomes" id="UP000318478"/>
    </source>
</evidence>
<accession>A0A5C5YU11</accession>
<keyword evidence="1 9" id="KW-0808">Transferase</keyword>
<evidence type="ECO:0000256" key="4">
    <source>
        <dbReference type="ARBA" id="ARBA00022840"/>
    </source>
</evidence>
<evidence type="ECO:0000259" key="8">
    <source>
        <dbReference type="Pfam" id="PF13614"/>
    </source>
</evidence>
<dbReference type="InterPro" id="IPR027417">
    <property type="entry name" value="P-loop_NTPase"/>
</dbReference>
<dbReference type="EC" id="2.7.10.-" evidence="9"/>
<keyword evidence="10" id="KW-1185">Reference proteome</keyword>
<evidence type="ECO:0000256" key="6">
    <source>
        <dbReference type="SAM" id="Coils"/>
    </source>
</evidence>
<comment type="caution">
    <text evidence="9">The sequence shown here is derived from an EMBL/GenBank/DDBJ whole genome shotgun (WGS) entry which is preliminary data.</text>
</comment>
<keyword evidence="3 9" id="KW-0418">Kinase</keyword>
<gene>
    <name evidence="9" type="primary">ptk</name>
    <name evidence="9" type="ORF">Pla123a_12940</name>
</gene>
<dbReference type="SUPFAM" id="SSF52540">
    <property type="entry name" value="P-loop containing nucleoside triphosphate hydrolases"/>
    <property type="match status" value="1"/>
</dbReference>
<dbReference type="EMBL" id="SJPO01000002">
    <property type="protein sequence ID" value="TWT78502.1"/>
    <property type="molecule type" value="Genomic_DNA"/>
</dbReference>
<proteinExistence type="predicted"/>
<sequence length="737" mass="81633">MLPQGGMPALAGASPYGPAATQDVMKGGMDASSMIHAFRRRWLMALGMGLLAGVLGAGVLWALFPESATAFRYFQVESSEQSIIDPSLNAAKSDFDLFRQTQVFLIKTPSVLNSALRTGELGQLSFFDGVPVADQAKYLGEELRVQFPQGSQVLEIRLSGAAPAEELKEIVEAVSKAYLDEVVIESKIQRQKPRDILNESYRDLDEEIKRKTDAYMALIKDSGSPLQYEFGGDPELAQFRTAINESVKKIAELESRLYDATMQYEIMVRQYQDPSVLDQRIEQALESDPKYQYLKQKQLSYEMYIMDLEAVQSNKGSSAQTRQLQKQANAISQQMNQYRQEMTAAIKQQNRTQVDPYLTGINNQMNVTRAGISQQIQAAKKQQEELLDEIRGRSQIDTDLLARNAEIEGLKMIQSGITERIEHWDVELKRPDRVAEFGSVDTSENINKSERYAIAGLGGLSCLGLVAFGISYLEFRNRKLNGPDQIDQGLGIRVVGTLPSLSGRKALDPSHPIVAQLTESIDSVRTALMHESTTRRRQIVLVTSPSTLEGRTTVSSQLAASLARAGRRTLLIDGDMRHPALHTLFDLPLEDGLCEVLRAEVEVSDVVRPTHAEGLWVLTAGYCDADAVHALATDQVQPIFEKLRGEYDFIIIDGAPVLGLSDALLFGQHCDGALLSVLRDHTTLPKIHQSAELLRSVGIRLIGSVINGMQSKPDRRITALQSVTAKSERKQIENLEA</sequence>
<dbReference type="Proteomes" id="UP000318478">
    <property type="component" value="Unassembled WGS sequence"/>
</dbReference>
<organism evidence="9 10">
    <name type="scientific">Posidoniimonas polymericola</name>
    <dbReference type="NCBI Taxonomy" id="2528002"/>
    <lineage>
        <taxon>Bacteria</taxon>
        <taxon>Pseudomonadati</taxon>
        <taxon>Planctomycetota</taxon>
        <taxon>Planctomycetia</taxon>
        <taxon>Pirellulales</taxon>
        <taxon>Lacipirellulaceae</taxon>
        <taxon>Posidoniimonas</taxon>
    </lineage>
</organism>
<name>A0A5C5YU11_9BACT</name>
<dbReference type="InterPro" id="IPR005702">
    <property type="entry name" value="Wzc-like_C"/>
</dbReference>
<evidence type="ECO:0000256" key="7">
    <source>
        <dbReference type="SAM" id="Phobius"/>
    </source>
</evidence>
<feature type="coiled-coil region" evidence="6">
    <location>
        <begin position="321"/>
        <end position="393"/>
    </location>
</feature>
<dbReference type="InterPro" id="IPR050445">
    <property type="entry name" value="Bact_polysacc_biosynth/exp"/>
</dbReference>
<dbReference type="GO" id="GO:0004713">
    <property type="term" value="F:protein tyrosine kinase activity"/>
    <property type="evidence" value="ECO:0007669"/>
    <property type="project" value="UniProtKB-KW"/>
</dbReference>
<dbReference type="InterPro" id="IPR025669">
    <property type="entry name" value="AAA_dom"/>
</dbReference>
<dbReference type="Gene3D" id="3.40.50.300">
    <property type="entry name" value="P-loop containing nucleotide triphosphate hydrolases"/>
    <property type="match status" value="1"/>
</dbReference>
<reference evidence="9 10" key="1">
    <citation type="submission" date="2019-02" db="EMBL/GenBank/DDBJ databases">
        <title>Deep-cultivation of Planctomycetes and their phenomic and genomic characterization uncovers novel biology.</title>
        <authorList>
            <person name="Wiegand S."/>
            <person name="Jogler M."/>
            <person name="Boedeker C."/>
            <person name="Pinto D."/>
            <person name="Vollmers J."/>
            <person name="Rivas-Marin E."/>
            <person name="Kohn T."/>
            <person name="Peeters S.H."/>
            <person name="Heuer A."/>
            <person name="Rast P."/>
            <person name="Oberbeckmann S."/>
            <person name="Bunk B."/>
            <person name="Jeske O."/>
            <person name="Meyerdierks A."/>
            <person name="Storesund J.E."/>
            <person name="Kallscheuer N."/>
            <person name="Luecker S."/>
            <person name="Lage O.M."/>
            <person name="Pohl T."/>
            <person name="Merkel B.J."/>
            <person name="Hornburger P."/>
            <person name="Mueller R.-W."/>
            <person name="Bruemmer F."/>
            <person name="Labrenz M."/>
            <person name="Spormann A.M."/>
            <person name="Op Den Camp H."/>
            <person name="Overmann J."/>
            <person name="Amann R."/>
            <person name="Jetten M.S.M."/>
            <person name="Mascher T."/>
            <person name="Medema M.H."/>
            <person name="Devos D.P."/>
            <person name="Kaster A.-K."/>
            <person name="Ovreas L."/>
            <person name="Rohde M."/>
            <person name="Galperin M.Y."/>
            <person name="Jogler C."/>
        </authorList>
    </citation>
    <scope>NUCLEOTIDE SEQUENCE [LARGE SCALE GENOMIC DNA]</scope>
    <source>
        <strain evidence="9 10">Pla123a</strain>
    </source>
</reference>
<feature type="domain" description="AAA" evidence="8">
    <location>
        <begin position="550"/>
        <end position="660"/>
    </location>
</feature>
<feature type="transmembrane region" description="Helical" evidence="7">
    <location>
        <begin position="42"/>
        <end position="64"/>
    </location>
</feature>
<dbReference type="NCBIfam" id="TIGR01007">
    <property type="entry name" value="eps_fam"/>
    <property type="match status" value="1"/>
</dbReference>
<keyword evidence="7" id="KW-1133">Transmembrane helix</keyword>
<dbReference type="PANTHER" id="PTHR32309:SF31">
    <property type="entry name" value="CAPSULAR EXOPOLYSACCHARIDE FAMILY"/>
    <property type="match status" value="1"/>
</dbReference>
<dbReference type="PANTHER" id="PTHR32309">
    <property type="entry name" value="TYROSINE-PROTEIN KINASE"/>
    <property type="match status" value="1"/>
</dbReference>
<evidence type="ECO:0000313" key="9">
    <source>
        <dbReference type="EMBL" id="TWT78502.1"/>
    </source>
</evidence>
<protein>
    <submittedName>
        <fullName evidence="9">Tyrosine-protein kinase ptk</fullName>
        <ecNumber evidence="9">2.7.10.-</ecNumber>
    </submittedName>
</protein>
<dbReference type="GO" id="GO:0005524">
    <property type="term" value="F:ATP binding"/>
    <property type="evidence" value="ECO:0007669"/>
    <property type="project" value="UniProtKB-KW"/>
</dbReference>
<evidence type="ECO:0000256" key="2">
    <source>
        <dbReference type="ARBA" id="ARBA00022741"/>
    </source>
</evidence>
<keyword evidence="7" id="KW-0812">Transmembrane</keyword>
<keyword evidence="6" id="KW-0175">Coiled coil</keyword>
<keyword evidence="2" id="KW-0547">Nucleotide-binding</keyword>
<keyword evidence="4" id="KW-0067">ATP-binding</keyword>
<dbReference type="AlphaFoldDB" id="A0A5C5YU11"/>
<dbReference type="Pfam" id="PF13614">
    <property type="entry name" value="AAA_31"/>
    <property type="match status" value="1"/>
</dbReference>
<dbReference type="CDD" id="cd05387">
    <property type="entry name" value="BY-kinase"/>
    <property type="match status" value="1"/>
</dbReference>
<evidence type="ECO:0000256" key="5">
    <source>
        <dbReference type="ARBA" id="ARBA00023137"/>
    </source>
</evidence>
<keyword evidence="5" id="KW-0829">Tyrosine-protein kinase</keyword>
<keyword evidence="7" id="KW-0472">Membrane</keyword>
<feature type="coiled-coil region" evidence="6">
    <location>
        <begin position="194"/>
        <end position="256"/>
    </location>
</feature>
<evidence type="ECO:0000256" key="1">
    <source>
        <dbReference type="ARBA" id="ARBA00022679"/>
    </source>
</evidence>
<evidence type="ECO:0000256" key="3">
    <source>
        <dbReference type="ARBA" id="ARBA00022777"/>
    </source>
</evidence>